<dbReference type="InterPro" id="IPR050515">
    <property type="entry name" value="Beta-lactam/transpept"/>
</dbReference>
<keyword evidence="8" id="KW-0472">Membrane</keyword>
<evidence type="ECO:0000256" key="9">
    <source>
        <dbReference type="ARBA" id="ARBA00023316"/>
    </source>
</evidence>
<keyword evidence="5" id="KW-0133">Cell shape</keyword>
<dbReference type="InterPro" id="IPR036138">
    <property type="entry name" value="PBP_dimer_sf"/>
</dbReference>
<dbReference type="GO" id="GO:0008658">
    <property type="term" value="F:penicillin binding"/>
    <property type="evidence" value="ECO:0007669"/>
    <property type="project" value="InterPro"/>
</dbReference>
<keyword evidence="7" id="KW-1133">Transmembrane helix</keyword>
<dbReference type="GO" id="GO:0005886">
    <property type="term" value="C:plasma membrane"/>
    <property type="evidence" value="ECO:0007669"/>
    <property type="project" value="UniProtKB-SubCell"/>
</dbReference>
<name>A0A832I7S4_9THEM</name>
<evidence type="ECO:0000256" key="1">
    <source>
        <dbReference type="ARBA" id="ARBA00004167"/>
    </source>
</evidence>
<comment type="subcellular location">
    <subcellularLocation>
        <location evidence="2">Cell membrane</location>
    </subcellularLocation>
    <subcellularLocation>
        <location evidence="1">Membrane</location>
        <topology evidence="1">Single-pass membrane protein</topology>
    </subcellularLocation>
</comment>
<gene>
    <name evidence="12" type="ORF">ENW55_10355</name>
</gene>
<dbReference type="Pfam" id="PF03717">
    <property type="entry name" value="PBP_dimer"/>
    <property type="match status" value="1"/>
</dbReference>
<feature type="domain" description="Penicillin-binding protein dimerisation" evidence="11">
    <location>
        <begin position="89"/>
        <end position="175"/>
    </location>
</feature>
<dbReference type="PANTHER" id="PTHR30627:SF2">
    <property type="entry name" value="PEPTIDOGLYCAN D,D-TRANSPEPTIDASE MRDA"/>
    <property type="match status" value="1"/>
</dbReference>
<accession>A0A832I7S4</accession>
<dbReference type="InterPro" id="IPR005311">
    <property type="entry name" value="PBP_dimer"/>
</dbReference>
<evidence type="ECO:0000259" key="10">
    <source>
        <dbReference type="Pfam" id="PF00905"/>
    </source>
</evidence>
<dbReference type="Pfam" id="PF00905">
    <property type="entry name" value="Transpeptidase"/>
    <property type="match status" value="1"/>
</dbReference>
<evidence type="ECO:0000256" key="8">
    <source>
        <dbReference type="ARBA" id="ARBA00023136"/>
    </source>
</evidence>
<evidence type="ECO:0000256" key="5">
    <source>
        <dbReference type="ARBA" id="ARBA00022960"/>
    </source>
</evidence>
<feature type="domain" description="Penicillin-binding protein transpeptidase" evidence="10">
    <location>
        <begin position="211"/>
        <end position="543"/>
    </location>
</feature>
<organism evidence="12">
    <name type="scientific">Pseudothermotoga hypogea</name>
    <dbReference type="NCBI Taxonomy" id="57487"/>
    <lineage>
        <taxon>Bacteria</taxon>
        <taxon>Thermotogati</taxon>
        <taxon>Thermotogota</taxon>
        <taxon>Thermotogae</taxon>
        <taxon>Thermotogales</taxon>
        <taxon>Thermotogaceae</taxon>
        <taxon>Pseudothermotoga</taxon>
    </lineage>
</organism>
<evidence type="ECO:0000313" key="12">
    <source>
        <dbReference type="EMBL" id="HGZ80368.1"/>
    </source>
</evidence>
<evidence type="ECO:0000256" key="3">
    <source>
        <dbReference type="ARBA" id="ARBA00022475"/>
    </source>
</evidence>
<dbReference type="SUPFAM" id="SSF56601">
    <property type="entry name" value="beta-lactamase/transpeptidase-like"/>
    <property type="match status" value="1"/>
</dbReference>
<keyword evidence="9" id="KW-0961">Cell wall biogenesis/degradation</keyword>
<evidence type="ECO:0000256" key="6">
    <source>
        <dbReference type="ARBA" id="ARBA00022984"/>
    </source>
</evidence>
<evidence type="ECO:0000256" key="4">
    <source>
        <dbReference type="ARBA" id="ARBA00022692"/>
    </source>
</evidence>
<proteinExistence type="predicted"/>
<keyword evidence="6" id="KW-0573">Peptidoglycan synthesis</keyword>
<dbReference type="PANTHER" id="PTHR30627">
    <property type="entry name" value="PEPTIDOGLYCAN D,D-TRANSPEPTIDASE"/>
    <property type="match status" value="1"/>
</dbReference>
<dbReference type="GO" id="GO:0008360">
    <property type="term" value="P:regulation of cell shape"/>
    <property type="evidence" value="ECO:0007669"/>
    <property type="project" value="UniProtKB-KW"/>
</dbReference>
<dbReference type="Gene3D" id="3.40.710.10">
    <property type="entry name" value="DD-peptidase/beta-lactamase superfamily"/>
    <property type="match status" value="1"/>
</dbReference>
<dbReference type="GO" id="GO:0071972">
    <property type="term" value="F:peptidoglycan L,D-transpeptidase activity"/>
    <property type="evidence" value="ECO:0007669"/>
    <property type="project" value="TreeGrafter"/>
</dbReference>
<comment type="caution">
    <text evidence="12">The sequence shown here is derived from an EMBL/GenBank/DDBJ whole genome shotgun (WGS) entry which is preliminary data.</text>
</comment>
<reference evidence="12" key="1">
    <citation type="journal article" date="2020" name="mSystems">
        <title>Genome- and Community-Level Interaction Insights into Carbon Utilization and Element Cycling Functions of Hydrothermarchaeota in Hydrothermal Sediment.</title>
        <authorList>
            <person name="Zhou Z."/>
            <person name="Liu Y."/>
            <person name="Xu W."/>
            <person name="Pan J."/>
            <person name="Luo Z.H."/>
            <person name="Li M."/>
        </authorList>
    </citation>
    <scope>NUCLEOTIDE SEQUENCE [LARGE SCALE GENOMIC DNA]</scope>
    <source>
        <strain evidence="12">SpSt-86</strain>
    </source>
</reference>
<dbReference type="AlphaFoldDB" id="A0A832I7S4"/>
<evidence type="ECO:0000259" key="11">
    <source>
        <dbReference type="Pfam" id="PF03717"/>
    </source>
</evidence>
<dbReference type="GO" id="GO:0009252">
    <property type="term" value="P:peptidoglycan biosynthetic process"/>
    <property type="evidence" value="ECO:0007669"/>
    <property type="project" value="UniProtKB-KW"/>
</dbReference>
<dbReference type="SUPFAM" id="SSF56519">
    <property type="entry name" value="Penicillin binding protein dimerisation domain"/>
    <property type="match status" value="1"/>
</dbReference>
<dbReference type="InterPro" id="IPR001460">
    <property type="entry name" value="PCN-bd_Tpept"/>
</dbReference>
<keyword evidence="4" id="KW-0812">Transmembrane</keyword>
<keyword evidence="3" id="KW-1003">Cell membrane</keyword>
<evidence type="ECO:0000256" key="7">
    <source>
        <dbReference type="ARBA" id="ARBA00022989"/>
    </source>
</evidence>
<dbReference type="EMBL" id="DTKQ01000059">
    <property type="protein sequence ID" value="HGZ80368.1"/>
    <property type="molecule type" value="Genomic_DNA"/>
</dbReference>
<sequence length="550" mass="60969">MRRSDAVLLMLLIVPFVILISRAFVLQVVEYKSHRNYVESLRIQVKSLEAPRGRILSRDGVVLAWDEETLIAHATLATDFDEVEKIVGVERKIELVLKGRLTVTQAEAIKLQRAGVYVEKKYIRKYNGMAPHVVGYVDTSRNGVAGVEKQYDTFLKGKPGYELVSVSPSGRVLGRLLTSSPLPGGDVILTIDSKLQQYAETLLRDSKTKGVILVQSVDGEILALASHPSFDPNVLASGVEPRQWDRLVNDPDAPLLNRATSALYAVGSVIKPLYAIAYLETGEDDLTIDCHGYYEYRTSSGKIAGVYKDWYAPGHGTTDLRKALRVSCNVFFYELALRLGINEMKAWADKFKISSITNIDLPGEVEGLFPDPAWKQRRYGEIWYPGDTILCGIGQGFITLTPLQILNFFNTIANRGTCYTPHVLLGTFDPNTKVMEKVESMVSYTVDVKPKTWDFLVKALVEVVSYKDGPADEGTAYQAFKGARFEVAGKTGTAEMGKAGEKPHSWFAGFSPVNKPQVVVTVLLENAGTGSEAAAPMARKILERYWELRE</sequence>
<dbReference type="GO" id="GO:0071555">
    <property type="term" value="P:cell wall organization"/>
    <property type="evidence" value="ECO:0007669"/>
    <property type="project" value="UniProtKB-KW"/>
</dbReference>
<dbReference type="InterPro" id="IPR012338">
    <property type="entry name" value="Beta-lactam/transpept-like"/>
</dbReference>
<evidence type="ECO:0000256" key="2">
    <source>
        <dbReference type="ARBA" id="ARBA00004236"/>
    </source>
</evidence>
<protein>
    <submittedName>
        <fullName evidence="12">Penicillin-binding protein</fullName>
    </submittedName>
</protein>
<dbReference type="Gene3D" id="3.90.1310.10">
    <property type="entry name" value="Penicillin-binding protein 2a (Domain 2)"/>
    <property type="match status" value="1"/>
</dbReference>